<accession>A0ABQ3YFE4</accession>
<proteinExistence type="predicted"/>
<dbReference type="PANTHER" id="PTHR44591:SF3">
    <property type="entry name" value="RESPONSE REGULATORY DOMAIN-CONTAINING PROTEIN"/>
    <property type="match status" value="1"/>
</dbReference>
<dbReference type="PROSITE" id="PS50110">
    <property type="entry name" value="RESPONSE_REGULATORY"/>
    <property type="match status" value="1"/>
</dbReference>
<evidence type="ECO:0000256" key="1">
    <source>
        <dbReference type="ARBA" id="ARBA00022553"/>
    </source>
</evidence>
<dbReference type="PANTHER" id="PTHR44591">
    <property type="entry name" value="STRESS RESPONSE REGULATOR PROTEIN 1"/>
    <property type="match status" value="1"/>
</dbReference>
<reference evidence="4 5" key="1">
    <citation type="submission" date="2021-01" db="EMBL/GenBank/DDBJ databases">
        <title>Whole genome shotgun sequence of Actinoplanes deccanensis NBRC 13994.</title>
        <authorList>
            <person name="Komaki H."/>
            <person name="Tamura T."/>
        </authorList>
    </citation>
    <scope>NUCLEOTIDE SEQUENCE [LARGE SCALE GENOMIC DNA]</scope>
    <source>
        <strain evidence="4 5">NBRC 13994</strain>
    </source>
</reference>
<evidence type="ECO:0000313" key="4">
    <source>
        <dbReference type="EMBL" id="GID78702.1"/>
    </source>
</evidence>
<dbReference type="Gene3D" id="3.40.50.2300">
    <property type="match status" value="1"/>
</dbReference>
<keyword evidence="5" id="KW-1185">Reference proteome</keyword>
<dbReference type="InterPro" id="IPR011006">
    <property type="entry name" value="CheY-like_superfamily"/>
</dbReference>
<dbReference type="Pfam" id="PF00072">
    <property type="entry name" value="Response_reg"/>
    <property type="match status" value="1"/>
</dbReference>
<sequence length="164" mass="17643">MRYRSATGISLEVTPARPMGRVSERKAGPMAQHQHLILIAEDDRDIRDLLTVTLESAGFATVAAKDGNTAARILRVARPAGLITDVRMPALNGMELAQIARRDPAIRDTAILMISSNAHAHDIDAGLGAGADRYLPKPISPPRVVAELRDLLESRSPSGPQPRS</sequence>
<evidence type="ECO:0000313" key="5">
    <source>
        <dbReference type="Proteomes" id="UP000609879"/>
    </source>
</evidence>
<dbReference type="SUPFAM" id="SSF52172">
    <property type="entry name" value="CheY-like"/>
    <property type="match status" value="1"/>
</dbReference>
<feature type="modified residue" description="4-aspartylphosphate" evidence="2">
    <location>
        <position position="85"/>
    </location>
</feature>
<keyword evidence="1 2" id="KW-0597">Phosphoprotein</keyword>
<evidence type="ECO:0000259" key="3">
    <source>
        <dbReference type="PROSITE" id="PS50110"/>
    </source>
</evidence>
<dbReference type="Proteomes" id="UP000609879">
    <property type="component" value="Unassembled WGS sequence"/>
</dbReference>
<dbReference type="SMART" id="SM00448">
    <property type="entry name" value="REC"/>
    <property type="match status" value="1"/>
</dbReference>
<name>A0ABQ3YFE4_9ACTN</name>
<dbReference type="InterPro" id="IPR050595">
    <property type="entry name" value="Bact_response_regulator"/>
</dbReference>
<protein>
    <recommendedName>
        <fullName evidence="3">Response regulatory domain-containing protein</fullName>
    </recommendedName>
</protein>
<organism evidence="4 5">
    <name type="scientific">Paractinoplanes deccanensis</name>
    <dbReference type="NCBI Taxonomy" id="113561"/>
    <lineage>
        <taxon>Bacteria</taxon>
        <taxon>Bacillati</taxon>
        <taxon>Actinomycetota</taxon>
        <taxon>Actinomycetes</taxon>
        <taxon>Micromonosporales</taxon>
        <taxon>Micromonosporaceae</taxon>
        <taxon>Paractinoplanes</taxon>
    </lineage>
</organism>
<feature type="domain" description="Response regulatory" evidence="3">
    <location>
        <begin position="36"/>
        <end position="152"/>
    </location>
</feature>
<gene>
    <name evidence="4" type="ORF">Ade02nite_73430</name>
</gene>
<dbReference type="InterPro" id="IPR001789">
    <property type="entry name" value="Sig_transdc_resp-reg_receiver"/>
</dbReference>
<comment type="caution">
    <text evidence="4">The sequence shown here is derived from an EMBL/GenBank/DDBJ whole genome shotgun (WGS) entry which is preliminary data.</text>
</comment>
<evidence type="ECO:0000256" key="2">
    <source>
        <dbReference type="PROSITE-ProRule" id="PRU00169"/>
    </source>
</evidence>
<dbReference type="EMBL" id="BOMI01000148">
    <property type="protein sequence ID" value="GID78702.1"/>
    <property type="molecule type" value="Genomic_DNA"/>
</dbReference>